<feature type="compositionally biased region" description="Low complexity" evidence="1">
    <location>
        <begin position="96"/>
        <end position="115"/>
    </location>
</feature>
<dbReference type="PANTHER" id="PTHR38166:SF1">
    <property type="entry name" value="C2H2-TYPE DOMAIN-CONTAINING PROTEIN"/>
    <property type="match status" value="1"/>
</dbReference>
<evidence type="ECO:0000313" key="3">
    <source>
        <dbReference type="Proteomes" id="UP000434172"/>
    </source>
</evidence>
<name>A0A8H3WFX5_9PEZI</name>
<dbReference type="PANTHER" id="PTHR38166">
    <property type="entry name" value="C2H2-TYPE DOMAIN-CONTAINING PROTEIN-RELATED"/>
    <property type="match status" value="1"/>
</dbReference>
<keyword evidence="3" id="KW-1185">Reference proteome</keyword>
<reference evidence="2 3" key="1">
    <citation type="submission" date="2019-12" db="EMBL/GenBank/DDBJ databases">
        <title>A genome sequence resource for the geographically widespread anthracnose pathogen Colletotrichum asianum.</title>
        <authorList>
            <person name="Meng Y."/>
        </authorList>
    </citation>
    <scope>NUCLEOTIDE SEQUENCE [LARGE SCALE GENOMIC DNA]</scope>
    <source>
        <strain evidence="2 3">ICMP 18580</strain>
    </source>
</reference>
<evidence type="ECO:0000256" key="1">
    <source>
        <dbReference type="SAM" id="MobiDB-lite"/>
    </source>
</evidence>
<evidence type="ECO:0000313" key="2">
    <source>
        <dbReference type="EMBL" id="KAF0325011.1"/>
    </source>
</evidence>
<sequence length="235" mass="26842">MGPGWNISRLKEHIYRRHCLSEHRHVCQRCQADFGSQSELAYHQQRAVCSELSEPLSGKIGKLKKGWVHERRTNMPDAKKWTTIYRILFDCDPVVDSPSDTQSSQPSQPTESPETMTSFEVFLRTKKRLDGDETTSEQVQTCLDLLQEWRAQQNAPRPMQASRDPSTISNSDFTLVDFSQLPQSEVEPLPGVGNEGVILDLSFLDELHNTFHVSDQYFLDTFSYGPSGDVLWDFS</sequence>
<dbReference type="AlphaFoldDB" id="A0A8H3WFX5"/>
<comment type="caution">
    <text evidence="2">The sequence shown here is derived from an EMBL/GenBank/DDBJ whole genome shotgun (WGS) entry which is preliminary data.</text>
</comment>
<dbReference type="GO" id="GO:0016301">
    <property type="term" value="F:kinase activity"/>
    <property type="evidence" value="ECO:0007669"/>
    <property type="project" value="UniProtKB-KW"/>
</dbReference>
<gene>
    <name evidence="2" type="ORF">GQ607_007632</name>
</gene>
<keyword evidence="2" id="KW-0418">Kinase</keyword>
<organism evidence="2 3">
    <name type="scientific">Colletotrichum asianum</name>
    <dbReference type="NCBI Taxonomy" id="702518"/>
    <lineage>
        <taxon>Eukaryota</taxon>
        <taxon>Fungi</taxon>
        <taxon>Dikarya</taxon>
        <taxon>Ascomycota</taxon>
        <taxon>Pezizomycotina</taxon>
        <taxon>Sordariomycetes</taxon>
        <taxon>Hypocreomycetidae</taxon>
        <taxon>Glomerellales</taxon>
        <taxon>Glomerellaceae</taxon>
        <taxon>Colletotrichum</taxon>
        <taxon>Colletotrichum gloeosporioides species complex</taxon>
    </lineage>
</organism>
<dbReference type="OrthoDB" id="1046782at2759"/>
<dbReference type="Proteomes" id="UP000434172">
    <property type="component" value="Unassembled WGS sequence"/>
</dbReference>
<feature type="region of interest" description="Disordered" evidence="1">
    <location>
        <begin position="96"/>
        <end position="117"/>
    </location>
</feature>
<accession>A0A8H3WFX5</accession>
<keyword evidence="2" id="KW-0808">Transferase</keyword>
<protein>
    <submittedName>
        <fullName evidence="2">Cyclin-dependent kinase-like 4</fullName>
    </submittedName>
</protein>
<dbReference type="EMBL" id="WOWK01000039">
    <property type="protein sequence ID" value="KAF0325011.1"/>
    <property type="molecule type" value="Genomic_DNA"/>
</dbReference>
<proteinExistence type="predicted"/>